<dbReference type="OrthoDB" id="9794987at2"/>
<evidence type="ECO:0000256" key="4">
    <source>
        <dbReference type="HAMAP-Rule" id="MF_00434"/>
    </source>
</evidence>
<comment type="caution">
    <text evidence="5">The sequence shown here is derived from an EMBL/GenBank/DDBJ whole genome shotgun (WGS) entry which is preliminary data.</text>
</comment>
<evidence type="ECO:0000313" key="5">
    <source>
        <dbReference type="EMBL" id="TCO09756.1"/>
    </source>
</evidence>
<comment type="similarity">
    <text evidence="2 4">Belongs to the pterin-4-alpha-carbinolamine dehydratase family.</text>
</comment>
<keyword evidence="3 4" id="KW-0456">Lyase</keyword>
<dbReference type="NCBIfam" id="NF002017">
    <property type="entry name" value="PRK00823.1-2"/>
    <property type="match status" value="1"/>
</dbReference>
<evidence type="ECO:0000313" key="6">
    <source>
        <dbReference type="Proteomes" id="UP000295221"/>
    </source>
</evidence>
<name>A0A4R2GPL8_9BACT</name>
<dbReference type="Gene3D" id="3.30.1360.20">
    <property type="entry name" value="Transcriptional coactivator/pterin dehydratase"/>
    <property type="match status" value="1"/>
</dbReference>
<evidence type="ECO:0000256" key="2">
    <source>
        <dbReference type="ARBA" id="ARBA00006472"/>
    </source>
</evidence>
<gene>
    <name evidence="5" type="ORF">EV194_102182</name>
</gene>
<sequence length="95" mass="10994">MKTYSEDEARKMLKEQLQDWAVNDKALHKEFKFSTFIEAFSFMTAIALEAEKMDHHPDWSNSYNKVKISLTTHDKGGITEKDFKLAEFADKCVAS</sequence>
<organism evidence="5 6">
    <name type="scientific">Natronoflexus pectinivorans</name>
    <dbReference type="NCBI Taxonomy" id="682526"/>
    <lineage>
        <taxon>Bacteria</taxon>
        <taxon>Pseudomonadati</taxon>
        <taxon>Bacteroidota</taxon>
        <taxon>Bacteroidia</taxon>
        <taxon>Marinilabiliales</taxon>
        <taxon>Marinilabiliaceae</taxon>
        <taxon>Natronoflexus</taxon>
    </lineage>
</organism>
<dbReference type="HAMAP" id="MF_00434">
    <property type="entry name" value="Pterin_4_alpha"/>
    <property type="match status" value="1"/>
</dbReference>
<dbReference type="GO" id="GO:0006729">
    <property type="term" value="P:tetrahydrobiopterin biosynthetic process"/>
    <property type="evidence" value="ECO:0007669"/>
    <property type="project" value="InterPro"/>
</dbReference>
<accession>A0A4R2GPL8</accession>
<dbReference type="PANTHER" id="PTHR12599">
    <property type="entry name" value="PTERIN-4-ALPHA-CARBINOLAMINE DEHYDRATASE"/>
    <property type="match status" value="1"/>
</dbReference>
<dbReference type="InterPro" id="IPR036428">
    <property type="entry name" value="PCD_sf"/>
</dbReference>
<dbReference type="NCBIfam" id="NF002018">
    <property type="entry name" value="PRK00823.1-3"/>
    <property type="match status" value="1"/>
</dbReference>
<dbReference type="InterPro" id="IPR001533">
    <property type="entry name" value="Pterin_deHydtase"/>
</dbReference>
<dbReference type="Pfam" id="PF01329">
    <property type="entry name" value="Pterin_4a"/>
    <property type="match status" value="1"/>
</dbReference>
<dbReference type="Proteomes" id="UP000295221">
    <property type="component" value="Unassembled WGS sequence"/>
</dbReference>
<dbReference type="CDD" id="cd00914">
    <property type="entry name" value="PCD_DCoH_subfamily_b"/>
    <property type="match status" value="1"/>
</dbReference>
<dbReference type="SUPFAM" id="SSF55248">
    <property type="entry name" value="PCD-like"/>
    <property type="match status" value="1"/>
</dbReference>
<proteinExistence type="inferred from homology"/>
<dbReference type="EC" id="4.2.1.96" evidence="4"/>
<keyword evidence="6" id="KW-1185">Reference proteome</keyword>
<evidence type="ECO:0000256" key="3">
    <source>
        <dbReference type="ARBA" id="ARBA00023239"/>
    </source>
</evidence>
<dbReference type="RefSeq" id="WP_132432532.1">
    <property type="nucleotide sequence ID" value="NZ_SLWK01000002.1"/>
</dbReference>
<dbReference type="EMBL" id="SLWK01000002">
    <property type="protein sequence ID" value="TCO09756.1"/>
    <property type="molecule type" value="Genomic_DNA"/>
</dbReference>
<comment type="catalytic activity">
    <reaction evidence="1 4">
        <text>(4aS,6R)-4a-hydroxy-L-erythro-5,6,7,8-tetrahydrobiopterin = (6R)-L-erythro-6,7-dihydrobiopterin + H2O</text>
        <dbReference type="Rhea" id="RHEA:11920"/>
        <dbReference type="ChEBI" id="CHEBI:15377"/>
        <dbReference type="ChEBI" id="CHEBI:15642"/>
        <dbReference type="ChEBI" id="CHEBI:43120"/>
        <dbReference type="EC" id="4.2.1.96"/>
    </reaction>
</comment>
<evidence type="ECO:0000256" key="1">
    <source>
        <dbReference type="ARBA" id="ARBA00001554"/>
    </source>
</evidence>
<dbReference type="GO" id="GO:0008124">
    <property type="term" value="F:4-alpha-hydroxytetrahydrobiopterin dehydratase activity"/>
    <property type="evidence" value="ECO:0007669"/>
    <property type="project" value="UniProtKB-UniRule"/>
</dbReference>
<dbReference type="PANTHER" id="PTHR12599:SF0">
    <property type="entry name" value="PTERIN-4-ALPHA-CARBINOLAMINE DEHYDRATASE"/>
    <property type="match status" value="1"/>
</dbReference>
<protein>
    <recommendedName>
        <fullName evidence="4">Putative pterin-4-alpha-carbinolamine dehydratase</fullName>
        <shortName evidence="4">PHS</shortName>
        <ecNumber evidence="4">4.2.1.96</ecNumber>
    </recommendedName>
    <alternativeName>
        <fullName evidence="4">4-alpha-hydroxy-tetrahydropterin dehydratase</fullName>
    </alternativeName>
    <alternativeName>
        <fullName evidence="4">Pterin carbinolamine dehydratase</fullName>
        <shortName evidence="4">PCD</shortName>
    </alternativeName>
</protein>
<dbReference type="AlphaFoldDB" id="A0A4R2GPL8"/>
<reference evidence="5 6" key="1">
    <citation type="submission" date="2019-03" db="EMBL/GenBank/DDBJ databases">
        <title>Genomic Encyclopedia of Type Strains, Phase IV (KMG-IV): sequencing the most valuable type-strain genomes for metagenomic binning, comparative biology and taxonomic classification.</title>
        <authorList>
            <person name="Goeker M."/>
        </authorList>
    </citation>
    <scope>NUCLEOTIDE SEQUENCE [LARGE SCALE GENOMIC DNA]</scope>
    <source>
        <strain evidence="5 6">DSM 24179</strain>
    </source>
</reference>